<dbReference type="AlphaFoldDB" id="A0A383EH97"/>
<reference evidence="2" key="1">
    <citation type="submission" date="2018-05" db="EMBL/GenBank/DDBJ databases">
        <authorList>
            <person name="Lanie J.A."/>
            <person name="Ng W.-L."/>
            <person name="Kazmierczak K.M."/>
            <person name="Andrzejewski T.M."/>
            <person name="Davidsen T.M."/>
            <person name="Wayne K.J."/>
            <person name="Tettelin H."/>
            <person name="Glass J.I."/>
            <person name="Rusch D."/>
            <person name="Podicherti R."/>
            <person name="Tsui H.-C.T."/>
            <person name="Winkler M.E."/>
        </authorList>
    </citation>
    <scope>NUCLEOTIDE SEQUENCE</scope>
</reference>
<sequence length="201" mass="21715">VTLLLCFLVVANLSPLWQGEMLGALVQRPEEIPTAWKDAAVHLDAQGTETRVLEIPGSDFATYRWGNSGDSVLPGLMDRPHVARELIPQGSPSSAALLVALDTEIQEGRLDADALAPLARLMGVGDVVLRSDLQFERFRTPRPADLWAEVRDAPGFDPLIEFGEPVPNVAGPERPLLDQHTLSRPVGADHPAPVVVMPVAD</sequence>
<name>A0A383EH97_9ZZZZ</name>
<dbReference type="GO" id="GO:0016740">
    <property type="term" value="F:transferase activity"/>
    <property type="evidence" value="ECO:0007669"/>
    <property type="project" value="InterPro"/>
</dbReference>
<protein>
    <recommendedName>
        <fullName evidence="1">Alpha-(1-&gt;3)-arabinofuranosyltransferase N-terminal GT-C domain-containing protein</fullName>
    </recommendedName>
</protein>
<organism evidence="2">
    <name type="scientific">marine metagenome</name>
    <dbReference type="NCBI Taxonomy" id="408172"/>
    <lineage>
        <taxon>unclassified sequences</taxon>
        <taxon>metagenomes</taxon>
        <taxon>ecological metagenomes</taxon>
    </lineage>
</organism>
<proteinExistence type="predicted"/>
<evidence type="ECO:0000313" key="2">
    <source>
        <dbReference type="EMBL" id="SVE56227.1"/>
    </source>
</evidence>
<feature type="non-terminal residue" evidence="2">
    <location>
        <position position="1"/>
    </location>
</feature>
<feature type="non-terminal residue" evidence="2">
    <location>
        <position position="201"/>
    </location>
</feature>
<dbReference type="EMBL" id="UINC01225956">
    <property type="protein sequence ID" value="SVE56227.1"/>
    <property type="molecule type" value="Genomic_DNA"/>
</dbReference>
<dbReference type="Pfam" id="PF11847">
    <property type="entry name" value="GT-C_AftD"/>
    <property type="match status" value="1"/>
</dbReference>
<feature type="domain" description="Alpha-(1-&gt;3)-arabinofuranosyltransferase N-terminal GT-C" evidence="1">
    <location>
        <begin position="3"/>
        <end position="169"/>
    </location>
</feature>
<dbReference type="InterPro" id="IPR021798">
    <property type="entry name" value="AftD_N"/>
</dbReference>
<evidence type="ECO:0000259" key="1">
    <source>
        <dbReference type="Pfam" id="PF11847"/>
    </source>
</evidence>
<gene>
    <name evidence="2" type="ORF">METZ01_LOCUS509081</name>
</gene>
<accession>A0A383EH97</accession>